<dbReference type="GO" id="GO:0070059">
    <property type="term" value="P:intrinsic apoptotic signaling pathway in response to endoplasmic reticulum stress"/>
    <property type="evidence" value="ECO:0007669"/>
    <property type="project" value="TreeGrafter"/>
</dbReference>
<dbReference type="GO" id="GO:0005524">
    <property type="term" value="F:ATP binding"/>
    <property type="evidence" value="ECO:0007669"/>
    <property type="project" value="InterPro"/>
</dbReference>
<dbReference type="Pfam" id="PF00069">
    <property type="entry name" value="Pkinase"/>
    <property type="match status" value="1"/>
</dbReference>
<dbReference type="GO" id="GO:0036498">
    <property type="term" value="P:IRE1-mediated unfolded protein response"/>
    <property type="evidence" value="ECO:0007669"/>
    <property type="project" value="TreeGrafter"/>
</dbReference>
<dbReference type="Gene3D" id="3.30.200.20">
    <property type="entry name" value="Phosphorylase Kinase, domain 1"/>
    <property type="match status" value="1"/>
</dbReference>
<dbReference type="PANTHER" id="PTHR13954:SF28">
    <property type="match status" value="1"/>
</dbReference>
<dbReference type="GO" id="GO:1990604">
    <property type="term" value="C:IRE1-TRAF2-ASK1 complex"/>
    <property type="evidence" value="ECO:0007669"/>
    <property type="project" value="TreeGrafter"/>
</dbReference>
<keyword evidence="1" id="KW-0418">Kinase</keyword>
<dbReference type="PROSITE" id="PS50011">
    <property type="entry name" value="PROTEIN_KINASE_DOM"/>
    <property type="match status" value="1"/>
</dbReference>
<dbReference type="InterPro" id="IPR000719">
    <property type="entry name" value="Prot_kinase_dom"/>
</dbReference>
<accession>A0A6S7LT49</accession>
<protein>
    <submittedName>
        <fullName evidence="1">Serine threonine- kinase endoribonuclease ire-1-like isoform X1</fullName>
    </submittedName>
</protein>
<dbReference type="AlphaFoldDB" id="A0A6S7LT49"/>
<name>A0A6S7LT49_PARCT</name>
<dbReference type="EMBL" id="CACRXK020031435">
    <property type="protein sequence ID" value="CAB4043063.1"/>
    <property type="molecule type" value="Genomic_DNA"/>
</dbReference>
<dbReference type="InterPro" id="IPR011009">
    <property type="entry name" value="Kinase-like_dom_sf"/>
</dbReference>
<dbReference type="PANTHER" id="PTHR13954">
    <property type="entry name" value="IRE1-RELATED"/>
    <property type="match status" value="1"/>
</dbReference>
<dbReference type="SUPFAM" id="SSF56112">
    <property type="entry name" value="Protein kinase-like (PK-like)"/>
    <property type="match status" value="1"/>
</dbReference>
<dbReference type="Proteomes" id="UP001152795">
    <property type="component" value="Unassembled WGS sequence"/>
</dbReference>
<evidence type="ECO:0000313" key="2">
    <source>
        <dbReference type="Proteomes" id="UP001152795"/>
    </source>
</evidence>
<keyword evidence="1" id="KW-0808">Transferase</keyword>
<dbReference type="SMART" id="SM00220">
    <property type="entry name" value="S_TKc"/>
    <property type="match status" value="1"/>
</dbReference>
<proteinExistence type="predicted"/>
<reference evidence="1" key="1">
    <citation type="submission" date="2020-04" db="EMBL/GenBank/DDBJ databases">
        <authorList>
            <person name="Alioto T."/>
            <person name="Alioto T."/>
            <person name="Gomez Garrido J."/>
        </authorList>
    </citation>
    <scope>NUCLEOTIDE SEQUENCE</scope>
    <source>
        <strain evidence="1">A484AB</strain>
    </source>
</reference>
<keyword evidence="2" id="KW-1185">Reference proteome</keyword>
<dbReference type="InterPro" id="IPR008271">
    <property type="entry name" value="Ser/Thr_kinase_AS"/>
</dbReference>
<dbReference type="OrthoDB" id="10263971at2759"/>
<dbReference type="PROSITE" id="PS00108">
    <property type="entry name" value="PROTEIN_KINASE_ST"/>
    <property type="match status" value="1"/>
</dbReference>
<dbReference type="Gene3D" id="1.10.510.10">
    <property type="entry name" value="Transferase(Phosphotransferase) domain 1"/>
    <property type="match status" value="1"/>
</dbReference>
<feature type="non-terminal residue" evidence="1">
    <location>
        <position position="251"/>
    </location>
</feature>
<comment type="caution">
    <text evidence="1">The sequence shown here is derived from an EMBL/GenBank/DDBJ whole genome shotgun (WGS) entry which is preliminary data.</text>
</comment>
<evidence type="ECO:0000313" key="1">
    <source>
        <dbReference type="EMBL" id="CAB4043063.1"/>
    </source>
</evidence>
<dbReference type="GO" id="GO:0004521">
    <property type="term" value="F:RNA endonuclease activity"/>
    <property type="evidence" value="ECO:0007669"/>
    <property type="project" value="InterPro"/>
</dbReference>
<sequence length="251" mass="28665">MGTSVHVGIMEDGSEVAVKRILLQSSEEAAENEKKILSLIETKKSPFIVSYRNFLKDATFMYLIVDLCEETLKEHVESKTIEHLRQYGPRMIKEILRGLEFLHDQGILHRDLKPLNVLVDIEGHMRLADFGISRVLNEDETTVQTDGKGTEGWMPVEVIESRNQRKKGRFKKKSDVQVAGMIAFYILTKGVHPFGSALYNRMMNILNGNPVNLGILNKDLEAKMFVHLLIRHNITDRPYAFEALAHSFMVQ</sequence>
<dbReference type="GO" id="GO:0004674">
    <property type="term" value="F:protein serine/threonine kinase activity"/>
    <property type="evidence" value="ECO:0007669"/>
    <property type="project" value="InterPro"/>
</dbReference>
<gene>
    <name evidence="1" type="ORF">PACLA_8A002574</name>
</gene>
<organism evidence="1 2">
    <name type="scientific">Paramuricea clavata</name>
    <name type="common">Red gorgonian</name>
    <name type="synonym">Violescent sea-whip</name>
    <dbReference type="NCBI Taxonomy" id="317549"/>
    <lineage>
        <taxon>Eukaryota</taxon>
        <taxon>Metazoa</taxon>
        <taxon>Cnidaria</taxon>
        <taxon>Anthozoa</taxon>
        <taxon>Octocorallia</taxon>
        <taxon>Malacalcyonacea</taxon>
        <taxon>Plexauridae</taxon>
        <taxon>Paramuricea</taxon>
    </lineage>
</organism>
<dbReference type="InterPro" id="IPR045133">
    <property type="entry name" value="IRE1/2-like"/>
</dbReference>
<dbReference type="GO" id="GO:0051082">
    <property type="term" value="F:unfolded protein binding"/>
    <property type="evidence" value="ECO:0007669"/>
    <property type="project" value="TreeGrafter"/>
</dbReference>